<keyword evidence="3" id="KW-0812">Transmembrane</keyword>
<evidence type="ECO:0000256" key="1">
    <source>
        <dbReference type="SAM" id="Coils"/>
    </source>
</evidence>
<keyword evidence="1" id="KW-0175">Coiled coil</keyword>
<evidence type="ECO:0000256" key="3">
    <source>
        <dbReference type="SAM" id="Phobius"/>
    </source>
</evidence>
<dbReference type="RefSeq" id="WP_344949275.1">
    <property type="nucleotide sequence ID" value="NZ_BAAAZR010000036.1"/>
</dbReference>
<keyword evidence="5" id="KW-1185">Reference proteome</keyword>
<gene>
    <name evidence="4" type="ORF">GCM10022226_65400</name>
</gene>
<organism evidence="4 5">
    <name type="scientific">Sphaerisporangium flaviroseum</name>
    <dbReference type="NCBI Taxonomy" id="509199"/>
    <lineage>
        <taxon>Bacteria</taxon>
        <taxon>Bacillati</taxon>
        <taxon>Actinomycetota</taxon>
        <taxon>Actinomycetes</taxon>
        <taxon>Streptosporangiales</taxon>
        <taxon>Streptosporangiaceae</taxon>
        <taxon>Sphaerisporangium</taxon>
    </lineage>
</organism>
<proteinExistence type="predicted"/>
<feature type="transmembrane region" description="Helical" evidence="3">
    <location>
        <begin position="322"/>
        <end position="345"/>
    </location>
</feature>
<keyword evidence="3" id="KW-0472">Membrane</keyword>
<evidence type="ECO:0000256" key="2">
    <source>
        <dbReference type="SAM" id="MobiDB-lite"/>
    </source>
</evidence>
<name>A0ABP7J4R1_9ACTN</name>
<dbReference type="EMBL" id="BAAAZR010000036">
    <property type="protein sequence ID" value="GAA3834773.1"/>
    <property type="molecule type" value="Genomic_DNA"/>
</dbReference>
<dbReference type="Proteomes" id="UP001500888">
    <property type="component" value="Unassembled WGS sequence"/>
</dbReference>
<reference evidence="5" key="1">
    <citation type="journal article" date="2019" name="Int. J. Syst. Evol. Microbiol.">
        <title>The Global Catalogue of Microorganisms (GCM) 10K type strain sequencing project: providing services to taxonomists for standard genome sequencing and annotation.</title>
        <authorList>
            <consortium name="The Broad Institute Genomics Platform"/>
            <consortium name="The Broad Institute Genome Sequencing Center for Infectious Disease"/>
            <person name="Wu L."/>
            <person name="Ma J."/>
        </authorList>
    </citation>
    <scope>NUCLEOTIDE SEQUENCE [LARGE SCALE GENOMIC DNA]</scope>
    <source>
        <strain evidence="5">JCM 16908</strain>
    </source>
</reference>
<feature type="coiled-coil region" evidence="1">
    <location>
        <begin position="93"/>
        <end position="148"/>
    </location>
</feature>
<accession>A0ABP7J4R1</accession>
<feature type="transmembrane region" description="Helical" evidence="3">
    <location>
        <begin position="206"/>
        <end position="230"/>
    </location>
</feature>
<protein>
    <submittedName>
        <fullName evidence="4">Uncharacterized protein</fullName>
    </submittedName>
</protein>
<evidence type="ECO:0000313" key="5">
    <source>
        <dbReference type="Proteomes" id="UP001500888"/>
    </source>
</evidence>
<sequence>MGQNQRRALWWRIKPYLSEGGRPDAVDIELELEEDPYGGPVPGGRMSDKELAKLRDEARDNGYRDGRSGMYDEWSLSTGSRPPYLMTLEAKREEALAEERVRSLRDLQRLEERIAVTTQDLKKCEEQYRRTEHEIERLAEQEQEIQELLSGNRPKAGANQDSPPGGHPDGTRREGAAPGGATVPDHPGYRWAEPTRGLKRRLLAGVARVAVMALFAAVELPIQYATFLYFGESPMMTWAFVIGTAGAMLVAPHLAGGWTKRMRMEGWRSPLLPGTLVVLLGWLAGVWLLAFLRTAVLFVPTVDSVTLEPVRSTIDALDLGRAPVTVLFAALLTLSGVVTFTYGYLGENPYAARLADIQRERRKLEKVLAALEGRRHRDDYLVSLAETRKQRHAERWQAWIAARGKPYEVCAAVYLQAVADAMRNPAFTESASQWLRDHAAQKQPAG</sequence>
<feature type="region of interest" description="Disordered" evidence="2">
    <location>
        <begin position="59"/>
        <end position="81"/>
    </location>
</feature>
<comment type="caution">
    <text evidence="4">The sequence shown here is derived from an EMBL/GenBank/DDBJ whole genome shotgun (WGS) entry which is preliminary data.</text>
</comment>
<keyword evidence="3" id="KW-1133">Transmembrane helix</keyword>
<feature type="transmembrane region" description="Helical" evidence="3">
    <location>
        <begin position="276"/>
        <end position="302"/>
    </location>
</feature>
<feature type="region of interest" description="Disordered" evidence="2">
    <location>
        <begin position="151"/>
        <end position="191"/>
    </location>
</feature>
<evidence type="ECO:0000313" key="4">
    <source>
        <dbReference type="EMBL" id="GAA3834773.1"/>
    </source>
</evidence>
<feature type="transmembrane region" description="Helical" evidence="3">
    <location>
        <begin position="236"/>
        <end position="255"/>
    </location>
</feature>